<evidence type="ECO:0000313" key="2">
    <source>
        <dbReference type="Proteomes" id="UP000075884"/>
    </source>
</evidence>
<protein>
    <submittedName>
        <fullName evidence="1">Uncharacterized protein</fullName>
    </submittedName>
</protein>
<evidence type="ECO:0000313" key="1">
    <source>
        <dbReference type="EnsemblMetazoa" id="ADIR005789-PA"/>
    </source>
</evidence>
<reference evidence="2" key="1">
    <citation type="submission" date="2013-03" db="EMBL/GenBank/DDBJ databases">
        <title>The Genome Sequence of Anopheles dirus WRAIR2.</title>
        <authorList>
            <consortium name="The Broad Institute Genomics Platform"/>
            <person name="Neafsey D.E."/>
            <person name="Walton C."/>
            <person name="Walker B."/>
            <person name="Young S.K."/>
            <person name="Zeng Q."/>
            <person name="Gargeya S."/>
            <person name="Fitzgerald M."/>
            <person name="Haas B."/>
            <person name="Abouelleil A."/>
            <person name="Allen A.W."/>
            <person name="Alvarado L."/>
            <person name="Arachchi H.M."/>
            <person name="Berlin A.M."/>
            <person name="Chapman S.B."/>
            <person name="Gainer-Dewar J."/>
            <person name="Goldberg J."/>
            <person name="Griggs A."/>
            <person name="Gujja S."/>
            <person name="Hansen M."/>
            <person name="Howarth C."/>
            <person name="Imamovic A."/>
            <person name="Ireland A."/>
            <person name="Larimer J."/>
            <person name="McCowan C."/>
            <person name="Murphy C."/>
            <person name="Pearson M."/>
            <person name="Poon T.W."/>
            <person name="Priest M."/>
            <person name="Roberts A."/>
            <person name="Saif S."/>
            <person name="Shea T."/>
            <person name="Sisk P."/>
            <person name="Sykes S."/>
            <person name="Wortman J."/>
            <person name="Nusbaum C."/>
            <person name="Birren B."/>
        </authorList>
    </citation>
    <scope>NUCLEOTIDE SEQUENCE [LARGE SCALE GENOMIC DNA]</scope>
    <source>
        <strain evidence="2">WRAIR2</strain>
    </source>
</reference>
<dbReference type="EnsemblMetazoa" id="ADIR005789-RA">
    <property type="protein sequence ID" value="ADIR005789-PA"/>
    <property type="gene ID" value="ADIR005789"/>
</dbReference>
<reference evidence="1" key="2">
    <citation type="submission" date="2020-05" db="UniProtKB">
        <authorList>
            <consortium name="EnsemblMetazoa"/>
        </authorList>
    </citation>
    <scope>IDENTIFICATION</scope>
    <source>
        <strain evidence="1">WRAIR2</strain>
    </source>
</reference>
<dbReference type="Proteomes" id="UP000075884">
    <property type="component" value="Unassembled WGS sequence"/>
</dbReference>
<dbReference type="AlphaFoldDB" id="A0A182NDS5"/>
<accession>A0A182NDS5</accession>
<dbReference type="VEuPathDB" id="VectorBase:ADIR005789"/>
<organism evidence="1 2">
    <name type="scientific">Anopheles dirus</name>
    <dbReference type="NCBI Taxonomy" id="7168"/>
    <lineage>
        <taxon>Eukaryota</taxon>
        <taxon>Metazoa</taxon>
        <taxon>Ecdysozoa</taxon>
        <taxon>Arthropoda</taxon>
        <taxon>Hexapoda</taxon>
        <taxon>Insecta</taxon>
        <taxon>Pterygota</taxon>
        <taxon>Neoptera</taxon>
        <taxon>Endopterygota</taxon>
        <taxon>Diptera</taxon>
        <taxon>Nematocera</taxon>
        <taxon>Culicoidea</taxon>
        <taxon>Culicidae</taxon>
        <taxon>Anophelinae</taxon>
        <taxon>Anopheles</taxon>
    </lineage>
</organism>
<proteinExistence type="predicted"/>
<name>A0A182NDS5_9DIPT</name>
<keyword evidence="2" id="KW-1185">Reference proteome</keyword>
<sequence>MIWSFCLNRIVNTAGCKLRQNQLKNLYISSINILLMPICPPILFRRINLSVSYHLQRSLNYRTPSAIVWRHQHRPASPMHLSRHQGF</sequence>